<feature type="transmembrane region" description="Helical" evidence="1">
    <location>
        <begin position="48"/>
        <end position="73"/>
    </location>
</feature>
<keyword evidence="1" id="KW-1133">Transmembrane helix</keyword>
<keyword evidence="1" id="KW-0472">Membrane</keyword>
<feature type="transmembrane region" description="Helical" evidence="1">
    <location>
        <begin position="138"/>
        <end position="157"/>
    </location>
</feature>
<feature type="transmembrane region" description="Helical" evidence="1">
    <location>
        <begin position="163"/>
        <end position="182"/>
    </location>
</feature>
<dbReference type="OrthoDB" id="2147383at2"/>
<proteinExistence type="predicted"/>
<evidence type="ECO:0000313" key="3">
    <source>
        <dbReference type="Proteomes" id="UP000198778"/>
    </source>
</evidence>
<sequence>MIRGISHAKGIMFFSPACISHAWNVHGQIHHQVNAYSKKGVLFECIRAFFMLPARFIIIILGSAAILISTYFFDAVPPISFHYYLIFLFSFHFWFPKEMKKFHAAEHQVFSCRGEIRGDNLSLISKSSVINRNCSTNVIVLFFISLFLLFLLGNVFLPAGEALAASTYIAAVLSFAALGKWFKSDKYLIKKARKISYWLQRKVTTSIPQRIHVQTAITAYENLKRFENEKKSGE</sequence>
<dbReference type="Proteomes" id="UP000198778">
    <property type="component" value="Unassembled WGS sequence"/>
</dbReference>
<keyword evidence="1" id="KW-0812">Transmembrane</keyword>
<dbReference type="RefSeq" id="WP_090840743.1">
    <property type="nucleotide sequence ID" value="NZ_FNIL01000001.1"/>
</dbReference>
<organism evidence="2 3">
    <name type="scientific">Alkalicoccus daliensis</name>
    <dbReference type="NCBI Taxonomy" id="745820"/>
    <lineage>
        <taxon>Bacteria</taxon>
        <taxon>Bacillati</taxon>
        <taxon>Bacillota</taxon>
        <taxon>Bacilli</taxon>
        <taxon>Bacillales</taxon>
        <taxon>Bacillaceae</taxon>
        <taxon>Alkalicoccus</taxon>
    </lineage>
</organism>
<feature type="transmembrane region" description="Helical" evidence="1">
    <location>
        <begin position="79"/>
        <end position="95"/>
    </location>
</feature>
<name>A0A1H0B8C8_9BACI</name>
<dbReference type="InterPro" id="IPR010787">
    <property type="entry name" value="DUF1385"/>
</dbReference>
<dbReference type="STRING" id="745820.SAMN04488053_101785"/>
<evidence type="ECO:0000256" key="1">
    <source>
        <dbReference type="SAM" id="Phobius"/>
    </source>
</evidence>
<dbReference type="AlphaFoldDB" id="A0A1H0B8C8"/>
<gene>
    <name evidence="2" type="ORF">SAMN04488053_101785</name>
</gene>
<dbReference type="Pfam" id="PF07136">
    <property type="entry name" value="DUF1385"/>
    <property type="match status" value="1"/>
</dbReference>
<reference evidence="3" key="1">
    <citation type="submission" date="2016-10" db="EMBL/GenBank/DDBJ databases">
        <authorList>
            <person name="Varghese N."/>
            <person name="Submissions S."/>
        </authorList>
    </citation>
    <scope>NUCLEOTIDE SEQUENCE [LARGE SCALE GENOMIC DNA]</scope>
    <source>
        <strain evidence="3">CGMCC 1.10369</strain>
    </source>
</reference>
<dbReference type="EMBL" id="FNIL01000001">
    <property type="protein sequence ID" value="SDN41613.1"/>
    <property type="molecule type" value="Genomic_DNA"/>
</dbReference>
<evidence type="ECO:0008006" key="4">
    <source>
        <dbReference type="Google" id="ProtNLM"/>
    </source>
</evidence>
<accession>A0A1H0B8C8</accession>
<evidence type="ECO:0000313" key="2">
    <source>
        <dbReference type="EMBL" id="SDN41613.1"/>
    </source>
</evidence>
<keyword evidence="3" id="KW-1185">Reference proteome</keyword>
<protein>
    <recommendedName>
        <fullName evidence="4">DUF1385 domain-containing protein</fullName>
    </recommendedName>
</protein>